<reference evidence="1" key="1">
    <citation type="submission" date="2020-09" db="EMBL/GenBank/DDBJ databases">
        <authorList>
            <person name="Kikuchi T."/>
        </authorList>
    </citation>
    <scope>NUCLEOTIDE SEQUENCE</scope>
    <source>
        <strain evidence="1">SH1</strain>
    </source>
</reference>
<dbReference type="OrthoDB" id="5802598at2759"/>
<sequence length="178" mass="20750">MSADASPSTSNDREIFFVLSDGREVKVHNSLHHLSGFLKDFLKTMANDPSSIVKIPTNDVGYDEVELLNNFVAYLDENYKDQVRNEQDRKDFWMEFIPTHKENLRNLAKDVDKDLLITSANAGDYLIIPAFISFCTYFLCERAQNLKLKELREFLNEEADFDEEQLRIIRECPEFDNL</sequence>
<dbReference type="GO" id="GO:0006511">
    <property type="term" value="P:ubiquitin-dependent protein catabolic process"/>
    <property type="evidence" value="ECO:0007669"/>
    <property type="project" value="InterPro"/>
</dbReference>
<keyword evidence="2" id="KW-1185">Reference proteome</keyword>
<gene>
    <name evidence="1" type="ORF">BOKJ2_LOCUS4156</name>
</gene>
<dbReference type="Gene3D" id="3.30.710.10">
    <property type="entry name" value="Potassium Channel Kv1.1, Chain A"/>
    <property type="match status" value="1"/>
</dbReference>
<evidence type="ECO:0008006" key="3">
    <source>
        <dbReference type="Google" id="ProtNLM"/>
    </source>
</evidence>
<dbReference type="EMBL" id="CAJFCW020000002">
    <property type="protein sequence ID" value="CAG9095626.1"/>
    <property type="molecule type" value="Genomic_DNA"/>
</dbReference>
<evidence type="ECO:0000313" key="2">
    <source>
        <dbReference type="Proteomes" id="UP000614601"/>
    </source>
</evidence>
<dbReference type="AlphaFoldDB" id="A0A811KBQ2"/>
<organism evidence="1 2">
    <name type="scientific">Bursaphelenchus okinawaensis</name>
    <dbReference type="NCBI Taxonomy" id="465554"/>
    <lineage>
        <taxon>Eukaryota</taxon>
        <taxon>Metazoa</taxon>
        <taxon>Ecdysozoa</taxon>
        <taxon>Nematoda</taxon>
        <taxon>Chromadorea</taxon>
        <taxon>Rhabditida</taxon>
        <taxon>Tylenchina</taxon>
        <taxon>Tylenchomorpha</taxon>
        <taxon>Aphelenchoidea</taxon>
        <taxon>Aphelenchoididae</taxon>
        <taxon>Bursaphelenchus</taxon>
    </lineage>
</organism>
<dbReference type="EMBL" id="CAJFDH010000002">
    <property type="protein sequence ID" value="CAD5212345.1"/>
    <property type="molecule type" value="Genomic_DNA"/>
</dbReference>
<dbReference type="SUPFAM" id="SSF81382">
    <property type="entry name" value="Skp1 dimerisation domain-like"/>
    <property type="match status" value="1"/>
</dbReference>
<protein>
    <recommendedName>
        <fullName evidence="3">BTB domain-containing protein</fullName>
    </recommendedName>
</protein>
<comment type="caution">
    <text evidence="1">The sequence shown here is derived from an EMBL/GenBank/DDBJ whole genome shotgun (WGS) entry which is preliminary data.</text>
</comment>
<dbReference type="Proteomes" id="UP000614601">
    <property type="component" value="Unassembled WGS sequence"/>
</dbReference>
<dbReference type="InterPro" id="IPR036296">
    <property type="entry name" value="SKP1-like_dim_sf"/>
</dbReference>
<evidence type="ECO:0000313" key="1">
    <source>
        <dbReference type="EMBL" id="CAD5212345.1"/>
    </source>
</evidence>
<accession>A0A811KBQ2</accession>
<dbReference type="InterPro" id="IPR011333">
    <property type="entry name" value="SKP1/BTB/POZ_sf"/>
</dbReference>
<dbReference type="Proteomes" id="UP000783686">
    <property type="component" value="Unassembled WGS sequence"/>
</dbReference>
<name>A0A811KBQ2_9BILA</name>
<proteinExistence type="predicted"/>